<feature type="compositionally biased region" description="Polar residues" evidence="8">
    <location>
        <begin position="638"/>
        <end position="656"/>
    </location>
</feature>
<feature type="domain" description="Protein kinase" evidence="10">
    <location>
        <begin position="21"/>
        <end position="290"/>
    </location>
</feature>
<feature type="compositionally biased region" description="Pro residues" evidence="8">
    <location>
        <begin position="867"/>
        <end position="879"/>
    </location>
</feature>
<comment type="caution">
    <text evidence="11">The sequence shown here is derived from an EMBL/GenBank/DDBJ whole genome shotgun (WGS) entry which is preliminary data.</text>
</comment>
<dbReference type="InterPro" id="IPR050660">
    <property type="entry name" value="NEK_Ser/Thr_kinase"/>
</dbReference>
<dbReference type="PROSITE" id="PS00108">
    <property type="entry name" value="PROTEIN_KINASE_ST"/>
    <property type="match status" value="1"/>
</dbReference>
<feature type="region of interest" description="Disordered" evidence="8">
    <location>
        <begin position="1078"/>
        <end position="1099"/>
    </location>
</feature>
<proteinExistence type="inferred from homology"/>
<feature type="transmembrane region" description="Helical" evidence="9">
    <location>
        <begin position="1016"/>
        <end position="1040"/>
    </location>
</feature>
<feature type="region of interest" description="Disordered" evidence="8">
    <location>
        <begin position="412"/>
        <end position="447"/>
    </location>
</feature>
<evidence type="ECO:0000256" key="2">
    <source>
        <dbReference type="ARBA" id="ARBA00012513"/>
    </source>
</evidence>
<dbReference type="PROSITE" id="PS50011">
    <property type="entry name" value="PROTEIN_KINASE_DOM"/>
    <property type="match status" value="1"/>
</dbReference>
<dbReference type="InterPro" id="IPR008271">
    <property type="entry name" value="Ser/Thr_kinase_AS"/>
</dbReference>
<feature type="compositionally biased region" description="Low complexity" evidence="8">
    <location>
        <begin position="856"/>
        <end position="866"/>
    </location>
</feature>
<feature type="region of interest" description="Disordered" evidence="8">
    <location>
        <begin position="856"/>
        <end position="884"/>
    </location>
</feature>
<dbReference type="Proteomes" id="UP000288607">
    <property type="component" value="Unassembled WGS sequence"/>
</dbReference>
<feature type="transmembrane region" description="Helical" evidence="9">
    <location>
        <begin position="1107"/>
        <end position="1130"/>
    </location>
</feature>
<dbReference type="AlphaFoldDB" id="A0A430FB97"/>
<dbReference type="InterPro" id="IPR000719">
    <property type="entry name" value="Prot_kinase_dom"/>
</dbReference>
<feature type="compositionally biased region" description="Low complexity" evidence="8">
    <location>
        <begin position="758"/>
        <end position="775"/>
    </location>
</feature>
<dbReference type="PROSITE" id="PS00107">
    <property type="entry name" value="PROTEIN_KINASE_ATP"/>
    <property type="match status" value="1"/>
</dbReference>
<dbReference type="SMART" id="SM00220">
    <property type="entry name" value="S_TKc"/>
    <property type="match status" value="1"/>
</dbReference>
<dbReference type="GO" id="GO:0005524">
    <property type="term" value="F:ATP binding"/>
    <property type="evidence" value="ECO:0007669"/>
    <property type="project" value="UniProtKB-UniRule"/>
</dbReference>
<feature type="compositionally biased region" description="Basic and acidic residues" evidence="8">
    <location>
        <begin position="666"/>
        <end position="679"/>
    </location>
</feature>
<gene>
    <name evidence="11" type="ORF">D2E23_1839</name>
</gene>
<reference evidence="11 12" key="1">
    <citation type="submission" date="2018-09" db="EMBL/GenBank/DDBJ databases">
        <title>Characterization of the phylogenetic diversity of five novel species belonging to the genus Bifidobacterium.</title>
        <authorList>
            <person name="Lugli G.A."/>
            <person name="Duranti S."/>
            <person name="Milani C."/>
        </authorList>
    </citation>
    <scope>NUCLEOTIDE SEQUENCE [LARGE SCALE GENOMIC DNA]</scope>
    <source>
        <strain evidence="11 12">2028B</strain>
    </source>
</reference>
<evidence type="ECO:0000256" key="6">
    <source>
        <dbReference type="ARBA" id="ARBA00022840"/>
    </source>
</evidence>
<evidence type="ECO:0000256" key="3">
    <source>
        <dbReference type="ARBA" id="ARBA00022679"/>
    </source>
</evidence>
<sequence length="1138" mass="118928">MGRMSDLTALNLAPGNLVGGYTLISRLGGGAMGSVWRVKDDGGNIYAMKILRDSLNDDGDDSTEGFQQGGEDTAGMARERLRREAAALRRVNHPGVCQIVDMELDDSLAFIVTELIEGKNLREDVLANGKYVAGDLERLTRKLIDAVSAVHRAGIIHRDIKPTNVMVSRTGPVLVDFGIAMGEGESHVTRTGLVMGTPGFIAPEIIDGAESDETTDWWSTAAVLAFAATGQPVFGSKPMMAVLERAAAGNANLAGLPPRTTAAFRSALSPRREDRCTPMELLQTIEQEAMVPELWTGVESGTEAGSVAAMASPAASAADGLVQSPLSGKPMLSGAMPTALPPSIAPQSEESGKTGEAGEESDGNRDVNEGGEAGVVRPFGRSSSDNPRSLWKELDERRAALTQVIGVNSPSAIAAPAEGADDANGSDGLNGTDDFDNGFDDGFGTDDEWNVDKPSIVLAGQTRVVPVDRAPSDSPAFQPADPPLPTGPTATEPATPDPAQPSSAQSSSAQPVDADDPFHAAPKPSAAAAASLAQVPRVTASAAGVARNAAIPPTAATTTMPASYPAPVHSYDQLDWLKDDDNTSTNVMPTNANPLRDLRTLGDEPTESDGERGELDHLFDSLPITPGGANAGDMVSGTGAQPVTAVSSQPSASQTAVPRPSVPQPREPRQPADRPDETRAFAAPAIRPVDAQSAPNVGRTVQSTSNPSAPNPRPAPRTASSDLGQTRIIGPDPALGTTTLVQAPTIGEPLQEPPISAPPIAASTTAVPTASQTAVMPDVGDLDGTSADMDATLVYGQPRQARSTQGPQGQGYQTPSEPQEPNPNQRPQAYPQPGYGPDPYAQQYGQASYEQQPQYGQPQYDQYGQPIAPPYPPQQPQPYQPREGHADAMRDWYIPRGRMIMCLLAVPLCLFAASVPAAGLMSAAFLLWAFTVMGLSRNSQLEREDKRGGLRKGTDSALIVGAMPWHLIKGLALTVVPTLLMLALFIALTAFLTTALMLPSATGMITAFGTPLRFPLLAGSALSSSGFTLMACMAAAWFTAALGPYSRFARLGAGTLRGDLGAPSPSIDASLAESSVGFNGPNGSNGPGPLPPEEQERLEQSAHRRGWTLTLIWLVLILAGVAMLLAGGSIDWAPILLD</sequence>
<dbReference type="Gene3D" id="3.30.200.20">
    <property type="entry name" value="Phosphorylase Kinase, domain 1"/>
    <property type="match status" value="1"/>
</dbReference>
<evidence type="ECO:0000259" key="10">
    <source>
        <dbReference type="PROSITE" id="PS50011"/>
    </source>
</evidence>
<name>A0A430FB97_9BIFI</name>
<dbReference type="EC" id="2.7.11.1" evidence="2"/>
<feature type="region of interest" description="Disordered" evidence="8">
    <location>
        <begin position="328"/>
        <end position="388"/>
    </location>
</feature>
<dbReference type="SUPFAM" id="SSF56112">
    <property type="entry name" value="Protein kinase-like (PK-like)"/>
    <property type="match status" value="1"/>
</dbReference>
<keyword evidence="6 7" id="KW-0067">ATP-binding</keyword>
<dbReference type="PANTHER" id="PTHR43671:SF13">
    <property type="entry name" value="SERINE_THREONINE-PROTEIN KINASE NEK2"/>
    <property type="match status" value="1"/>
</dbReference>
<feature type="compositionally biased region" description="Polar residues" evidence="8">
    <location>
        <begin position="583"/>
        <end position="593"/>
    </location>
</feature>
<dbReference type="CDD" id="cd14014">
    <property type="entry name" value="STKc_PknB_like"/>
    <property type="match status" value="1"/>
</dbReference>
<comment type="similarity">
    <text evidence="1">Belongs to the protein kinase superfamily. NEK Ser/Thr protein kinase family. NIMA subfamily.</text>
</comment>
<dbReference type="GO" id="GO:0004674">
    <property type="term" value="F:protein serine/threonine kinase activity"/>
    <property type="evidence" value="ECO:0007669"/>
    <property type="project" value="UniProtKB-EC"/>
</dbReference>
<evidence type="ECO:0000256" key="9">
    <source>
        <dbReference type="SAM" id="Phobius"/>
    </source>
</evidence>
<evidence type="ECO:0000256" key="7">
    <source>
        <dbReference type="PROSITE-ProRule" id="PRU10141"/>
    </source>
</evidence>
<feature type="compositionally biased region" description="Acidic residues" evidence="8">
    <location>
        <begin position="433"/>
        <end position="447"/>
    </location>
</feature>
<feature type="compositionally biased region" description="Low complexity" evidence="8">
    <location>
        <begin position="804"/>
        <end position="828"/>
    </location>
</feature>
<keyword evidence="5 11" id="KW-0418">Kinase</keyword>
<dbReference type="Pfam" id="PF00069">
    <property type="entry name" value="Pkinase"/>
    <property type="match status" value="1"/>
</dbReference>
<feature type="region of interest" description="Disordered" evidence="8">
    <location>
        <begin position="462"/>
        <end position="546"/>
    </location>
</feature>
<feature type="binding site" evidence="7">
    <location>
        <position position="49"/>
    </location>
    <ligand>
        <name>ATP</name>
        <dbReference type="ChEBI" id="CHEBI:30616"/>
    </ligand>
</feature>
<keyword evidence="9" id="KW-0812">Transmembrane</keyword>
<keyword evidence="9" id="KW-1133">Transmembrane helix</keyword>
<evidence type="ECO:0000256" key="4">
    <source>
        <dbReference type="ARBA" id="ARBA00022741"/>
    </source>
</evidence>
<dbReference type="PANTHER" id="PTHR43671">
    <property type="entry name" value="SERINE/THREONINE-PROTEIN KINASE NEK"/>
    <property type="match status" value="1"/>
</dbReference>
<protein>
    <recommendedName>
        <fullName evidence="2">non-specific serine/threonine protein kinase</fullName>
        <ecNumber evidence="2">2.7.11.1</ecNumber>
    </recommendedName>
</protein>
<dbReference type="Gene3D" id="1.10.510.10">
    <property type="entry name" value="Transferase(Phosphotransferase) domain 1"/>
    <property type="match status" value="1"/>
</dbReference>
<keyword evidence="9" id="KW-0472">Membrane</keyword>
<keyword evidence="4 7" id="KW-0547">Nucleotide-binding</keyword>
<feature type="transmembrane region" description="Helical" evidence="9">
    <location>
        <begin position="971"/>
        <end position="996"/>
    </location>
</feature>
<feature type="compositionally biased region" description="Basic and acidic residues" evidence="8">
    <location>
        <begin position="609"/>
        <end position="619"/>
    </location>
</feature>
<keyword evidence="3" id="KW-0808">Transferase</keyword>
<feature type="compositionally biased region" description="Low complexity" evidence="8">
    <location>
        <begin position="500"/>
        <end position="512"/>
    </location>
</feature>
<feature type="transmembrane region" description="Helical" evidence="9">
    <location>
        <begin position="904"/>
        <end position="930"/>
    </location>
</feature>
<keyword evidence="12" id="KW-1185">Reference proteome</keyword>
<dbReference type="InterPro" id="IPR017441">
    <property type="entry name" value="Protein_kinase_ATP_BS"/>
</dbReference>
<evidence type="ECO:0000256" key="5">
    <source>
        <dbReference type="ARBA" id="ARBA00022777"/>
    </source>
</evidence>
<evidence type="ECO:0000313" key="11">
    <source>
        <dbReference type="EMBL" id="RSX50117.1"/>
    </source>
</evidence>
<dbReference type="EMBL" id="QXGJ01000010">
    <property type="protein sequence ID" value="RSX50117.1"/>
    <property type="molecule type" value="Genomic_DNA"/>
</dbReference>
<organism evidence="11 12">
    <name type="scientific">Bifidobacterium callimiconis</name>
    <dbReference type="NCBI Taxonomy" id="2306973"/>
    <lineage>
        <taxon>Bacteria</taxon>
        <taxon>Bacillati</taxon>
        <taxon>Actinomycetota</taxon>
        <taxon>Actinomycetes</taxon>
        <taxon>Bifidobacteriales</taxon>
        <taxon>Bifidobacteriaceae</taxon>
        <taxon>Bifidobacterium</taxon>
    </lineage>
</organism>
<feature type="region of interest" description="Disordered" evidence="8">
    <location>
        <begin position="577"/>
        <end position="842"/>
    </location>
</feature>
<evidence type="ECO:0000256" key="8">
    <source>
        <dbReference type="SAM" id="MobiDB-lite"/>
    </source>
</evidence>
<dbReference type="InterPro" id="IPR011009">
    <property type="entry name" value="Kinase-like_dom_sf"/>
</dbReference>
<evidence type="ECO:0000313" key="12">
    <source>
        <dbReference type="Proteomes" id="UP000288607"/>
    </source>
</evidence>
<accession>A0A430FB97</accession>
<feature type="compositionally biased region" description="Low complexity" evidence="8">
    <location>
        <begin position="520"/>
        <end position="533"/>
    </location>
</feature>
<evidence type="ECO:0000256" key="1">
    <source>
        <dbReference type="ARBA" id="ARBA00010886"/>
    </source>
</evidence>
<feature type="compositionally biased region" description="Polar residues" evidence="8">
    <location>
        <begin position="693"/>
        <end position="702"/>
    </location>
</feature>